<keyword evidence="1" id="KW-1133">Transmembrane helix</keyword>
<feature type="transmembrane region" description="Helical" evidence="1">
    <location>
        <begin position="58"/>
        <end position="77"/>
    </location>
</feature>
<evidence type="ECO:0000256" key="1">
    <source>
        <dbReference type="SAM" id="Phobius"/>
    </source>
</evidence>
<dbReference type="RefSeq" id="WP_067060554.1">
    <property type="nucleotide sequence ID" value="NZ_CP014699.1"/>
</dbReference>
<keyword evidence="1" id="KW-0472">Membrane</keyword>
<feature type="transmembrane region" description="Helical" evidence="1">
    <location>
        <begin position="123"/>
        <end position="148"/>
    </location>
</feature>
<name>A0A172Q621_9STRE</name>
<gene>
    <name evidence="2" type="ORF">A0O21_02075</name>
</gene>
<proteinExistence type="predicted"/>
<sequence>MLLYDVTIVLTAMMAGFMLSYCLTIGRYFNYLLETAKYDGFSAYYSPFRREKRVPRQYAVCVLGQFIIAVLSLFFSWQSGTWLARMGAVLPLFLLLAAHRLTGFGKSEEGINSGRMSDTMRRIYLKWNLPLHFSYFLLYFAASLFLIWSR</sequence>
<keyword evidence="1" id="KW-0812">Transmembrane</keyword>
<feature type="transmembrane region" description="Helical" evidence="1">
    <location>
        <begin position="83"/>
        <end position="102"/>
    </location>
</feature>
<evidence type="ECO:0000313" key="3">
    <source>
        <dbReference type="Proteomes" id="UP000077317"/>
    </source>
</evidence>
<evidence type="ECO:0000313" key="2">
    <source>
        <dbReference type="EMBL" id="AND78896.1"/>
    </source>
</evidence>
<feature type="transmembrane region" description="Helical" evidence="1">
    <location>
        <begin position="6"/>
        <end position="29"/>
    </location>
</feature>
<evidence type="ECO:0008006" key="4">
    <source>
        <dbReference type="Google" id="ProtNLM"/>
    </source>
</evidence>
<protein>
    <recommendedName>
        <fullName evidence="4">DUF1772 domain-containing protein</fullName>
    </recommendedName>
</protein>
<dbReference type="AlphaFoldDB" id="A0A172Q621"/>
<keyword evidence="3" id="KW-1185">Reference proteome</keyword>
<reference evidence="2 3" key="1">
    <citation type="journal article" date="2016" name="Int. J. Syst. Evol. Microbiol.">
        <title>Streptococcuspantholopis sp. nov., isolated from faeces of the Tibetan antelope (Pantholops hodgsonii).</title>
        <authorList>
            <person name="Bai X."/>
            <person name="Xiong Y."/>
            <person name="Lu S."/>
            <person name="Jin D."/>
            <person name="Lai X."/>
            <person name="Yang J."/>
            <person name="Niu L."/>
            <person name="Hu S."/>
            <person name="Meng X."/>
            <person name="Pu J."/>
            <person name="Ye C."/>
            <person name="Xu J."/>
        </authorList>
    </citation>
    <scope>NUCLEOTIDE SEQUENCE [LARGE SCALE GENOMIC DNA]</scope>
    <source>
        <strain evidence="2 3">TA 26</strain>
    </source>
</reference>
<dbReference type="EMBL" id="CP014699">
    <property type="protein sequence ID" value="AND78896.1"/>
    <property type="molecule type" value="Genomic_DNA"/>
</dbReference>
<dbReference type="KEGG" id="spat:A0O21_02075"/>
<dbReference type="Proteomes" id="UP000077317">
    <property type="component" value="Chromosome"/>
</dbReference>
<reference evidence="3" key="2">
    <citation type="submission" date="2016-03" db="EMBL/GenBank/DDBJ databases">
        <title>Streptococcus antelopensis sp. nov., isolated from the feces of the Tibetan antelope (Pantholops hodgsonii) in Hoh Xil National Nature Reserve, Qinghai, China.</title>
        <authorList>
            <person name="Bai X."/>
        </authorList>
    </citation>
    <scope>NUCLEOTIDE SEQUENCE [LARGE SCALE GENOMIC DNA]</scope>
    <source>
        <strain evidence="3">TA 26</strain>
    </source>
</reference>
<accession>A0A172Q621</accession>
<dbReference type="STRING" id="1811193.A0O21_02075"/>
<dbReference type="OrthoDB" id="2236358at2"/>
<organism evidence="2 3">
    <name type="scientific">Streptococcus pantholopis</name>
    <dbReference type="NCBI Taxonomy" id="1811193"/>
    <lineage>
        <taxon>Bacteria</taxon>
        <taxon>Bacillati</taxon>
        <taxon>Bacillota</taxon>
        <taxon>Bacilli</taxon>
        <taxon>Lactobacillales</taxon>
        <taxon>Streptococcaceae</taxon>
        <taxon>Streptococcus</taxon>
    </lineage>
</organism>